<dbReference type="RefSeq" id="WP_126601694.1">
    <property type="nucleotide sequence ID" value="NZ_BIFQ01000002.1"/>
</dbReference>
<dbReference type="EMBL" id="BIFQ01000002">
    <property type="protein sequence ID" value="GCE09288.1"/>
    <property type="molecule type" value="Genomic_DNA"/>
</dbReference>
<comment type="caution">
    <text evidence="2">The sequence shown here is derived from an EMBL/GenBank/DDBJ whole genome shotgun (WGS) entry which is preliminary data.</text>
</comment>
<keyword evidence="3" id="KW-1185">Reference proteome</keyword>
<dbReference type="NCBIfam" id="TIGR03174">
    <property type="entry name" value="cas_Csc3"/>
    <property type="match status" value="2"/>
</dbReference>
<proteinExistence type="predicted"/>
<name>A0A401ZQU7_9CHLR</name>
<dbReference type="Proteomes" id="UP000287224">
    <property type="component" value="Unassembled WGS sequence"/>
</dbReference>
<evidence type="ECO:0000256" key="1">
    <source>
        <dbReference type="SAM" id="MobiDB-lite"/>
    </source>
</evidence>
<dbReference type="AlphaFoldDB" id="A0A401ZQU7"/>
<feature type="compositionally biased region" description="Acidic residues" evidence="1">
    <location>
        <begin position="683"/>
        <end position="692"/>
    </location>
</feature>
<dbReference type="OrthoDB" id="137377at2"/>
<feature type="region of interest" description="Disordered" evidence="1">
    <location>
        <begin position="672"/>
        <end position="700"/>
    </location>
</feature>
<reference evidence="3" key="1">
    <citation type="submission" date="2018-12" db="EMBL/GenBank/DDBJ databases">
        <title>Tengunoibacter tsumagoiensis gen. nov., sp. nov., Dictyobacter kobayashii sp. nov., D. alpinus sp. nov., and D. joshuensis sp. nov. and description of Dictyobacteraceae fam. nov. within the order Ktedonobacterales isolated from Tengu-no-mugimeshi.</title>
        <authorList>
            <person name="Wang C.M."/>
            <person name="Zheng Y."/>
            <person name="Sakai Y."/>
            <person name="Toyoda A."/>
            <person name="Minakuchi Y."/>
            <person name="Abe K."/>
            <person name="Yokota A."/>
            <person name="Yabe S."/>
        </authorList>
    </citation>
    <scope>NUCLEOTIDE SEQUENCE [LARGE SCALE GENOMIC DNA]</scope>
    <source>
        <strain evidence="3">S-27</strain>
    </source>
</reference>
<evidence type="ECO:0008006" key="4">
    <source>
        <dbReference type="Google" id="ProtNLM"/>
    </source>
</evidence>
<gene>
    <name evidence="2" type="ORF">KDAU_66170</name>
</gene>
<protein>
    <recommendedName>
        <fullName evidence="4">Type I-D CRISPR-associated protein Cas10d/Csc3</fullName>
    </recommendedName>
</protein>
<sequence>MFFLDFLLKQTDPHDPVTRSFIEHMIPNLMQEYVITSAKGGDHAHDLGRDDETRRKFEAKPDQNMVSHQLNGIFPTLRLLHILDDEGIGPYHFSDLESRIYILAYLMHDIDKIVPHDPSLKGVETQDRDAIERAKKSIAEQLQRCNAEAFFPDFMTYLEDITYLVVNTQQMWGTNLHTYLWNFQLRERRILLLRRLCTYSDHIAYLITSPSSIVLDNQAKNLNIILGELSDNTLTFTYHQLREVRGLLTNVINESLVDLFTKGNDGIWPYLFFADGVVYLQRASQQLTVNHKQVTETVRERLRQICAQRIISQAPGFKFSIQGIAKHPGYYFEFLTLEEYIELLTDFTIRRTTNDITVVPFAKLRQMQEHSEIPATITTDFVPDKMTGMMSRFLSVVFTTLLDLLDKKQVELRDRVTQAVVAHLALTPYWSQSLTIPNRGGVEYRWFWLAACFMRDHQGMDIYDGEPNLFQIFRSTLALVRELAGDELRQRLPQRYLQHLPAYLESNIELPLSVQEGGALPDFQGELARYAGAKTKGRKLICTLCNSAYPTEEQADNAVLFQPWVYKNKLSLYAGKNAGGICTICALELMLRQILQKSTLRLTGSKFESLKTKYISIYPNFFFTQETGAMVEGIIQQLQDINFFSIRRQLNGEDLTIKRLLELEVFTAAGNESQPPPILSLHDDEEEEELSEPETSVEQQERSYIKFQQTAYPGIYMFGMRAAKDDDDTSSWAMPAFLALALPLVSNTKVVLSELPIPLFSSGHDFRETVILDAPHAYLTRLLRDNRIRVNTLHAQLSRLTSIYRINLDTYAKQGKPEWKHLSGITRDLATDPLFLFSYLRKQQRAEQRDTLRTKRVQQYMHAYKNVLFTNVQEENMSKVEQCVNLYTRFYRGGYESHSIVRPVDIVARAIITSPRDIEPEDLLWQLQGEVTKWLNRVRSKQTSGYAMFWGKDITEKEIQAVQDFISYFYKEVFVTYCEGERGILRSRLNRFKDGCEAYYVYQRAMKRIQEQSEPTPEELEEMAEV</sequence>
<organism evidence="2 3">
    <name type="scientific">Dictyobacter aurantiacus</name>
    <dbReference type="NCBI Taxonomy" id="1936993"/>
    <lineage>
        <taxon>Bacteria</taxon>
        <taxon>Bacillati</taxon>
        <taxon>Chloroflexota</taxon>
        <taxon>Ktedonobacteria</taxon>
        <taxon>Ktedonobacterales</taxon>
        <taxon>Dictyobacteraceae</taxon>
        <taxon>Dictyobacter</taxon>
    </lineage>
</organism>
<evidence type="ECO:0000313" key="3">
    <source>
        <dbReference type="Proteomes" id="UP000287224"/>
    </source>
</evidence>
<evidence type="ECO:0000313" key="2">
    <source>
        <dbReference type="EMBL" id="GCE09288.1"/>
    </source>
</evidence>
<dbReference type="InterPro" id="IPR017589">
    <property type="entry name" value="CRISPR-assoc_prot_Cas10d/Csc3"/>
</dbReference>
<accession>A0A401ZQU7</accession>